<dbReference type="OrthoDB" id="1853358at2"/>
<protein>
    <submittedName>
        <fullName evidence="5">MarR family transcriptional regulator</fullName>
    </submittedName>
</protein>
<evidence type="ECO:0000259" key="4">
    <source>
        <dbReference type="PROSITE" id="PS50995"/>
    </source>
</evidence>
<keyword evidence="6" id="KW-1185">Reference proteome</keyword>
<dbReference type="InterPro" id="IPR036390">
    <property type="entry name" value="WH_DNA-bd_sf"/>
</dbReference>
<dbReference type="Pfam" id="PF12802">
    <property type="entry name" value="MarR_2"/>
    <property type="match status" value="1"/>
</dbReference>
<organism evidence="5 6">
    <name type="scientific">Heliobacterium mobile</name>
    <name type="common">Heliobacillus mobilis</name>
    <dbReference type="NCBI Taxonomy" id="28064"/>
    <lineage>
        <taxon>Bacteria</taxon>
        <taxon>Bacillati</taxon>
        <taxon>Bacillota</taxon>
        <taxon>Clostridia</taxon>
        <taxon>Eubacteriales</taxon>
        <taxon>Heliobacteriaceae</taxon>
        <taxon>Heliobacterium</taxon>
    </lineage>
</organism>
<evidence type="ECO:0000313" key="6">
    <source>
        <dbReference type="Proteomes" id="UP000430670"/>
    </source>
</evidence>
<keyword evidence="3" id="KW-0804">Transcription</keyword>
<dbReference type="GO" id="GO:0003677">
    <property type="term" value="F:DNA binding"/>
    <property type="evidence" value="ECO:0007669"/>
    <property type="project" value="UniProtKB-KW"/>
</dbReference>
<dbReference type="PROSITE" id="PS50995">
    <property type="entry name" value="HTH_MARR_2"/>
    <property type="match status" value="1"/>
</dbReference>
<reference evidence="5 6" key="1">
    <citation type="submission" date="2019-11" db="EMBL/GenBank/DDBJ databases">
        <title>Whole-genome sequence of a the green, strictly anaerobic photosynthetic bacterium Heliobacillus mobilis DSM 6151.</title>
        <authorList>
            <person name="Kyndt J.A."/>
            <person name="Meyer T.E."/>
        </authorList>
    </citation>
    <scope>NUCLEOTIDE SEQUENCE [LARGE SCALE GENOMIC DNA]</scope>
    <source>
        <strain evidence="5 6">DSM 6151</strain>
    </source>
</reference>
<evidence type="ECO:0000256" key="3">
    <source>
        <dbReference type="ARBA" id="ARBA00023163"/>
    </source>
</evidence>
<dbReference type="PANTHER" id="PTHR42756">
    <property type="entry name" value="TRANSCRIPTIONAL REGULATOR, MARR"/>
    <property type="match status" value="1"/>
</dbReference>
<dbReference type="Proteomes" id="UP000430670">
    <property type="component" value="Unassembled WGS sequence"/>
</dbReference>
<dbReference type="InterPro" id="IPR000835">
    <property type="entry name" value="HTH_MarR-typ"/>
</dbReference>
<dbReference type="InterPro" id="IPR036388">
    <property type="entry name" value="WH-like_DNA-bd_sf"/>
</dbReference>
<dbReference type="Gene3D" id="1.10.10.10">
    <property type="entry name" value="Winged helix-like DNA-binding domain superfamily/Winged helix DNA-binding domain"/>
    <property type="match status" value="1"/>
</dbReference>
<comment type="caution">
    <text evidence="5">The sequence shown here is derived from an EMBL/GenBank/DDBJ whole genome shotgun (WGS) entry which is preliminary data.</text>
</comment>
<dbReference type="SMART" id="SM00347">
    <property type="entry name" value="HTH_MARR"/>
    <property type="match status" value="1"/>
</dbReference>
<dbReference type="InterPro" id="IPR023187">
    <property type="entry name" value="Tscrpt_reg_MarR-type_CS"/>
</dbReference>
<name>A0A6I3SHP6_HELMO</name>
<dbReference type="PRINTS" id="PR00598">
    <property type="entry name" value="HTHMARR"/>
</dbReference>
<dbReference type="SUPFAM" id="SSF46785">
    <property type="entry name" value="Winged helix' DNA-binding domain"/>
    <property type="match status" value="1"/>
</dbReference>
<accession>A0A6I3SHP6</accession>
<keyword evidence="1" id="KW-0805">Transcription regulation</keyword>
<feature type="domain" description="HTH marR-type" evidence="4">
    <location>
        <begin position="1"/>
        <end position="111"/>
    </location>
</feature>
<dbReference type="AlphaFoldDB" id="A0A6I3SHP6"/>
<gene>
    <name evidence="5" type="ORF">GJ688_04800</name>
</gene>
<dbReference type="GO" id="GO:0003700">
    <property type="term" value="F:DNA-binding transcription factor activity"/>
    <property type="evidence" value="ECO:0007669"/>
    <property type="project" value="InterPro"/>
</dbReference>
<evidence type="ECO:0000256" key="2">
    <source>
        <dbReference type="ARBA" id="ARBA00023125"/>
    </source>
</evidence>
<evidence type="ECO:0000256" key="1">
    <source>
        <dbReference type="ARBA" id="ARBA00023015"/>
    </source>
</evidence>
<proteinExistence type="predicted"/>
<dbReference type="PROSITE" id="PS01117">
    <property type="entry name" value="HTH_MARR_1"/>
    <property type="match status" value="1"/>
</dbReference>
<keyword evidence="2" id="KW-0238">DNA-binding</keyword>
<dbReference type="PANTHER" id="PTHR42756:SF1">
    <property type="entry name" value="TRANSCRIPTIONAL REPRESSOR OF EMRAB OPERON"/>
    <property type="match status" value="1"/>
</dbReference>
<sequence>MGCCGVSFAQCHAIVEIGRGKKVSLNLLADSLGLDSSTMSRTVNNLVNNGFVQRELDPGDRRYVTIQLTESGNKVFQHVEETMNNYFQGVWERIPNDKRAQILDSFQILLTAFQ</sequence>
<dbReference type="EMBL" id="WNKU01000003">
    <property type="protein sequence ID" value="MTV48302.1"/>
    <property type="molecule type" value="Genomic_DNA"/>
</dbReference>
<evidence type="ECO:0000313" key="5">
    <source>
        <dbReference type="EMBL" id="MTV48302.1"/>
    </source>
</evidence>